<protein>
    <recommendedName>
        <fullName evidence="5">Ribulose-phosphate 3-epimerase</fullName>
    </recommendedName>
</protein>
<reference evidence="3 4" key="1">
    <citation type="journal article" date="2016" name="Nat. Commun.">
        <title>Thousands of microbial genomes shed light on interconnected biogeochemical processes in an aquifer system.</title>
        <authorList>
            <person name="Anantharaman K."/>
            <person name="Brown C.T."/>
            <person name="Hug L.A."/>
            <person name="Sharon I."/>
            <person name="Castelle C.J."/>
            <person name="Probst A.J."/>
            <person name="Thomas B.C."/>
            <person name="Singh A."/>
            <person name="Wilkins M.J."/>
            <person name="Karaoz U."/>
            <person name="Brodie E.L."/>
            <person name="Williams K.H."/>
            <person name="Hubbard S.S."/>
            <person name="Banfield J.F."/>
        </authorList>
    </citation>
    <scope>NUCLEOTIDE SEQUENCE [LARGE SCALE GENOMIC DNA]</scope>
</reference>
<accession>A0A1F5EMM6</accession>
<evidence type="ECO:0000256" key="1">
    <source>
        <dbReference type="ARBA" id="ARBA00022723"/>
    </source>
</evidence>
<dbReference type="GO" id="GO:0046872">
    <property type="term" value="F:metal ion binding"/>
    <property type="evidence" value="ECO:0007669"/>
    <property type="project" value="UniProtKB-KW"/>
</dbReference>
<organism evidence="3 4">
    <name type="scientific">Candidatus Campbellbacteria bacterium RIFCSPHIGHO2_01_FULL_34_10</name>
    <dbReference type="NCBI Taxonomy" id="1797577"/>
    <lineage>
        <taxon>Bacteria</taxon>
        <taxon>Candidatus Campbelliibacteriota</taxon>
    </lineage>
</organism>
<gene>
    <name evidence="3" type="ORF">A2811_01855</name>
</gene>
<keyword evidence="1" id="KW-0479">Metal-binding</keyword>
<dbReference type="GO" id="GO:0005975">
    <property type="term" value="P:carbohydrate metabolic process"/>
    <property type="evidence" value="ECO:0007669"/>
    <property type="project" value="InterPro"/>
</dbReference>
<dbReference type="Proteomes" id="UP000186670">
    <property type="component" value="Unassembled WGS sequence"/>
</dbReference>
<keyword evidence="2" id="KW-0413">Isomerase</keyword>
<dbReference type="Pfam" id="PF00834">
    <property type="entry name" value="Ribul_P_3_epim"/>
    <property type="match status" value="1"/>
</dbReference>
<dbReference type="InterPro" id="IPR011060">
    <property type="entry name" value="RibuloseP-bd_barrel"/>
</dbReference>
<evidence type="ECO:0000313" key="4">
    <source>
        <dbReference type="Proteomes" id="UP000186670"/>
    </source>
</evidence>
<dbReference type="Gene3D" id="3.20.20.70">
    <property type="entry name" value="Aldolase class I"/>
    <property type="match status" value="1"/>
</dbReference>
<evidence type="ECO:0008006" key="5">
    <source>
        <dbReference type="Google" id="ProtNLM"/>
    </source>
</evidence>
<dbReference type="EMBL" id="MEZZ01000031">
    <property type="protein sequence ID" value="OGD68486.1"/>
    <property type="molecule type" value="Genomic_DNA"/>
</dbReference>
<dbReference type="PANTHER" id="PTHR11749">
    <property type="entry name" value="RIBULOSE-5-PHOSPHATE-3-EPIMERASE"/>
    <property type="match status" value="1"/>
</dbReference>
<proteinExistence type="predicted"/>
<dbReference type="SUPFAM" id="SSF51366">
    <property type="entry name" value="Ribulose-phoshate binding barrel"/>
    <property type="match status" value="1"/>
</dbReference>
<dbReference type="InterPro" id="IPR000056">
    <property type="entry name" value="Ribul_P_3_epim-like"/>
</dbReference>
<sequence length="217" mass="24630">MEVIPAIIPKSYEDLRQKISLVKDFSHFVQIDITDGIFVSSTSWPYSDSVWSEGIFLDMPFCNECNFEFDLMIQDPEKTINDWIMEGASKIVVHVESTDNLELLIAELKEKKIEVGLAFNIETPFDLYSHLLDKADFIQLMGIEKIGFQGQAFSEKIFEKIADLRKRKPDVIMSVDGGVNLENAKRLKEAGVNRVAVGSAVFGSKDIKETIEQFKKI</sequence>
<name>A0A1F5EMM6_9BACT</name>
<comment type="caution">
    <text evidence="3">The sequence shown here is derived from an EMBL/GenBank/DDBJ whole genome shotgun (WGS) entry which is preliminary data.</text>
</comment>
<dbReference type="AlphaFoldDB" id="A0A1F5EMM6"/>
<dbReference type="InterPro" id="IPR013785">
    <property type="entry name" value="Aldolase_TIM"/>
</dbReference>
<dbReference type="GO" id="GO:0016857">
    <property type="term" value="F:racemase and epimerase activity, acting on carbohydrates and derivatives"/>
    <property type="evidence" value="ECO:0007669"/>
    <property type="project" value="InterPro"/>
</dbReference>
<evidence type="ECO:0000313" key="3">
    <source>
        <dbReference type="EMBL" id="OGD68486.1"/>
    </source>
</evidence>
<evidence type="ECO:0000256" key="2">
    <source>
        <dbReference type="ARBA" id="ARBA00023235"/>
    </source>
</evidence>